<comment type="caution">
    <text evidence="5">The sequence shown here is derived from an EMBL/GenBank/DDBJ whole genome shotgun (WGS) entry which is preliminary data.</text>
</comment>
<gene>
    <name evidence="5" type="ORF">Q8A67_011640</name>
</gene>
<dbReference type="GO" id="GO:0035082">
    <property type="term" value="P:axoneme assembly"/>
    <property type="evidence" value="ECO:0007669"/>
    <property type="project" value="InterPro"/>
</dbReference>
<keyword evidence="4" id="KW-0966">Cell projection</keyword>
<sequence>MSNPEHQFPCANAGNPVFSCTIKPGSHASPEDPALARSLNLMYKTTSSDYGARSPTFESSPCSYHPISQTFSQHLGLCGMFQDNSFNTSLDHSYVSVEIAITEEIVFLSLLGTENHDHNTTIRNVKLGEPG</sequence>
<keyword evidence="2" id="KW-0963">Cytoplasm</keyword>
<evidence type="ECO:0000313" key="5">
    <source>
        <dbReference type="EMBL" id="KAK2894411.1"/>
    </source>
</evidence>
<dbReference type="Proteomes" id="UP001187343">
    <property type="component" value="Unassembled WGS sequence"/>
</dbReference>
<dbReference type="PANTHER" id="PTHR20899">
    <property type="entry name" value="PIERCE HOMOLOG"/>
    <property type="match status" value="1"/>
</dbReference>
<comment type="subcellular location">
    <subcellularLocation>
        <location evidence="1">Cytoplasm</location>
        <location evidence="1">Cytoskeleton</location>
        <location evidence="1">Cilium axoneme</location>
    </subcellularLocation>
</comment>
<dbReference type="InterPro" id="IPR026507">
    <property type="entry name" value="PIRC1/2"/>
</dbReference>
<dbReference type="AlphaFoldDB" id="A0AA88TPV2"/>
<accession>A0AA88TPV2</accession>
<evidence type="ECO:0000313" key="6">
    <source>
        <dbReference type="Proteomes" id="UP001187343"/>
    </source>
</evidence>
<reference evidence="5" key="1">
    <citation type="submission" date="2023-08" db="EMBL/GenBank/DDBJ databases">
        <title>Chromosome-level Genome Assembly of mud carp (Cirrhinus molitorella).</title>
        <authorList>
            <person name="Liu H."/>
        </authorList>
    </citation>
    <scope>NUCLEOTIDE SEQUENCE</scope>
    <source>
        <strain evidence="5">Prfri</strain>
        <tissue evidence="5">Muscle</tissue>
    </source>
</reference>
<dbReference type="EMBL" id="JAUYZG010000011">
    <property type="protein sequence ID" value="KAK2894411.1"/>
    <property type="molecule type" value="Genomic_DNA"/>
</dbReference>
<proteinExistence type="predicted"/>
<name>A0AA88TPV2_9TELE</name>
<evidence type="ECO:0000256" key="2">
    <source>
        <dbReference type="ARBA" id="ARBA00022490"/>
    </source>
</evidence>
<evidence type="ECO:0000256" key="3">
    <source>
        <dbReference type="ARBA" id="ARBA00023212"/>
    </source>
</evidence>
<protein>
    <submittedName>
        <fullName evidence="5">Uncharacterized protein</fullName>
    </submittedName>
</protein>
<dbReference type="GO" id="GO:0005879">
    <property type="term" value="C:axonemal microtubule"/>
    <property type="evidence" value="ECO:0007669"/>
    <property type="project" value="InterPro"/>
</dbReference>
<keyword evidence="6" id="KW-1185">Reference proteome</keyword>
<dbReference type="PANTHER" id="PTHR20899:SF4">
    <property type="entry name" value="PIERCER OF MICROTUBULE WALL 2 PROTEIN"/>
    <property type="match status" value="1"/>
</dbReference>
<evidence type="ECO:0000256" key="4">
    <source>
        <dbReference type="ARBA" id="ARBA00023273"/>
    </source>
</evidence>
<dbReference type="Pfam" id="PF14892">
    <property type="entry name" value="PIRC1_2"/>
    <property type="match status" value="1"/>
</dbReference>
<keyword evidence="3" id="KW-0206">Cytoskeleton</keyword>
<evidence type="ECO:0000256" key="1">
    <source>
        <dbReference type="ARBA" id="ARBA00004430"/>
    </source>
</evidence>
<organism evidence="5 6">
    <name type="scientific">Cirrhinus molitorella</name>
    <name type="common">mud carp</name>
    <dbReference type="NCBI Taxonomy" id="172907"/>
    <lineage>
        <taxon>Eukaryota</taxon>
        <taxon>Metazoa</taxon>
        <taxon>Chordata</taxon>
        <taxon>Craniata</taxon>
        <taxon>Vertebrata</taxon>
        <taxon>Euteleostomi</taxon>
        <taxon>Actinopterygii</taxon>
        <taxon>Neopterygii</taxon>
        <taxon>Teleostei</taxon>
        <taxon>Ostariophysi</taxon>
        <taxon>Cypriniformes</taxon>
        <taxon>Cyprinidae</taxon>
        <taxon>Labeoninae</taxon>
        <taxon>Labeonini</taxon>
        <taxon>Cirrhinus</taxon>
    </lineage>
</organism>